<feature type="domain" description="Peptidase M16 N-terminal" evidence="5">
    <location>
        <begin position="48"/>
        <end position="192"/>
    </location>
</feature>
<dbReference type="Gene3D" id="3.30.830.10">
    <property type="entry name" value="Metalloenzyme, LuxS/M16 peptidase-like"/>
    <property type="match status" value="2"/>
</dbReference>
<evidence type="ECO:0000256" key="4">
    <source>
        <dbReference type="RuleBase" id="RU004447"/>
    </source>
</evidence>
<evidence type="ECO:0000259" key="5">
    <source>
        <dbReference type="Pfam" id="PF00675"/>
    </source>
</evidence>
<evidence type="ECO:0000256" key="1">
    <source>
        <dbReference type="ARBA" id="ARBA00001947"/>
    </source>
</evidence>
<keyword evidence="3" id="KW-0482">Metalloprotease</keyword>
<comment type="cofactor">
    <cofactor evidence="1">
        <name>Zn(2+)</name>
        <dbReference type="ChEBI" id="CHEBI:29105"/>
    </cofactor>
</comment>
<comment type="caution">
    <text evidence="7">The sequence shown here is derived from an EMBL/GenBank/DDBJ whole genome shotgun (WGS) entry which is preliminary data.</text>
</comment>
<evidence type="ECO:0000313" key="7">
    <source>
        <dbReference type="EMBL" id="MZR23523.1"/>
    </source>
</evidence>
<reference evidence="7 8" key="1">
    <citation type="journal article" date="2014" name="Int. J. Syst. Evol. Microbiol.">
        <title>Sneathiella chungangensis sp. nov., isolated from a marine sand, and emended description of the genus Sneathiella.</title>
        <authorList>
            <person name="Siamphan C."/>
            <person name="Kim H."/>
            <person name="Lee J.S."/>
            <person name="Kim W."/>
        </authorList>
    </citation>
    <scope>NUCLEOTIDE SEQUENCE [LARGE SCALE GENOMIC DNA]</scope>
    <source>
        <strain evidence="7 8">KCTC 32476</strain>
    </source>
</reference>
<dbReference type="PROSITE" id="PS00143">
    <property type="entry name" value="INSULINASE"/>
    <property type="match status" value="1"/>
</dbReference>
<dbReference type="SUPFAM" id="SSF63411">
    <property type="entry name" value="LuxS/MPP-like metallohydrolase"/>
    <property type="match status" value="2"/>
</dbReference>
<keyword evidence="8" id="KW-1185">Reference proteome</keyword>
<protein>
    <submittedName>
        <fullName evidence="7">Insulinase family protein</fullName>
    </submittedName>
</protein>
<dbReference type="InterPro" id="IPR007863">
    <property type="entry name" value="Peptidase_M16_C"/>
</dbReference>
<name>A0A845MHK9_9PROT</name>
<dbReference type="PANTHER" id="PTHR11851">
    <property type="entry name" value="METALLOPROTEASE"/>
    <property type="match status" value="1"/>
</dbReference>
<dbReference type="GO" id="GO:0004222">
    <property type="term" value="F:metalloendopeptidase activity"/>
    <property type="evidence" value="ECO:0007669"/>
    <property type="project" value="InterPro"/>
</dbReference>
<organism evidence="7 8">
    <name type="scientific">Sneathiella chungangensis</name>
    <dbReference type="NCBI Taxonomy" id="1418234"/>
    <lineage>
        <taxon>Bacteria</taxon>
        <taxon>Pseudomonadati</taxon>
        <taxon>Pseudomonadota</taxon>
        <taxon>Alphaproteobacteria</taxon>
        <taxon>Sneathiellales</taxon>
        <taxon>Sneathiellaceae</taxon>
        <taxon>Sneathiella</taxon>
    </lineage>
</organism>
<evidence type="ECO:0000256" key="3">
    <source>
        <dbReference type="ARBA" id="ARBA00023049"/>
    </source>
</evidence>
<dbReference type="GO" id="GO:0046872">
    <property type="term" value="F:metal ion binding"/>
    <property type="evidence" value="ECO:0007669"/>
    <property type="project" value="InterPro"/>
</dbReference>
<evidence type="ECO:0000313" key="8">
    <source>
        <dbReference type="Proteomes" id="UP000445696"/>
    </source>
</evidence>
<dbReference type="OrthoDB" id="9811314at2"/>
<dbReference type="InterPro" id="IPR001431">
    <property type="entry name" value="Pept_M16_Zn_BS"/>
</dbReference>
<keyword evidence="3" id="KW-0378">Hydrolase</keyword>
<dbReference type="Pfam" id="PF05193">
    <property type="entry name" value="Peptidase_M16_C"/>
    <property type="match status" value="1"/>
</dbReference>
<dbReference type="Proteomes" id="UP000445696">
    <property type="component" value="Unassembled WGS sequence"/>
</dbReference>
<sequence>MGSLRPFWGFVLVLWIVVAGGAAPLLAEDEIPTLFDPKVTTLDNGLEVVVLEDHRAPIVTHMVWYKVGAADENPLKSGIAHFLEHLMFKGTDKLAPGEFSAIVAKNGGQENAFTSQDYTAYFQNVSVDKLPLFMEMEADRMSNLALTDETVGPELNVILEERSQRTDNNPNALFGEQFDAAQFLAHPYGTPVIGWRHELEKLTTQDAIDWYNTYYAPNNAILIVAGDVKADEVFALAEKYYGPIPAREIPKRERVQEPPQLAKRVVEMKDKRVRQPSWRQSYLAPSARSEDQKNVRALEVLSQILGGGVTSRIYSDLVVDRKIATSAGAYYSSGSYDKSTFVVYGSPTPDHSLDDVEAAVQAIIKDVIENGVTEQELTRAKKRMLADAVYARDSIRGAANIFGSALASGETIEQIVNWPKHISDVTPEEIQKAAQQVFDERQSVVGRLLPEDAKS</sequence>
<keyword evidence="3" id="KW-0645">Protease</keyword>
<dbReference type="InterPro" id="IPR050361">
    <property type="entry name" value="MPP/UQCRC_Complex"/>
</dbReference>
<dbReference type="InterPro" id="IPR011249">
    <property type="entry name" value="Metalloenz_LuxS/M16"/>
</dbReference>
<dbReference type="GO" id="GO:0006508">
    <property type="term" value="P:proteolysis"/>
    <property type="evidence" value="ECO:0007669"/>
    <property type="project" value="InterPro"/>
</dbReference>
<dbReference type="RefSeq" id="WP_161339987.1">
    <property type="nucleotide sequence ID" value="NZ_JBHSDG010000003.1"/>
</dbReference>
<feature type="domain" description="Peptidase M16 C-terminal" evidence="6">
    <location>
        <begin position="201"/>
        <end position="383"/>
    </location>
</feature>
<evidence type="ECO:0000256" key="2">
    <source>
        <dbReference type="ARBA" id="ARBA00007261"/>
    </source>
</evidence>
<accession>A0A845MHK9</accession>
<proteinExistence type="inferred from homology"/>
<dbReference type="PANTHER" id="PTHR11851:SF49">
    <property type="entry name" value="MITOCHONDRIAL-PROCESSING PEPTIDASE SUBUNIT ALPHA"/>
    <property type="match status" value="1"/>
</dbReference>
<dbReference type="InterPro" id="IPR011765">
    <property type="entry name" value="Pept_M16_N"/>
</dbReference>
<dbReference type="Pfam" id="PF00675">
    <property type="entry name" value="Peptidase_M16"/>
    <property type="match status" value="1"/>
</dbReference>
<comment type="similarity">
    <text evidence="2 4">Belongs to the peptidase M16 family.</text>
</comment>
<gene>
    <name evidence="7" type="ORF">GQF03_14385</name>
</gene>
<dbReference type="EMBL" id="WTVA01000015">
    <property type="protein sequence ID" value="MZR23523.1"/>
    <property type="molecule type" value="Genomic_DNA"/>
</dbReference>
<evidence type="ECO:0000259" key="6">
    <source>
        <dbReference type="Pfam" id="PF05193"/>
    </source>
</evidence>
<dbReference type="AlphaFoldDB" id="A0A845MHK9"/>